<name>A0A9P3PUJ6_LYOSH</name>
<protein>
    <submittedName>
        <fullName evidence="1">Uncharacterized protein</fullName>
    </submittedName>
</protein>
<dbReference type="Proteomes" id="UP001063166">
    <property type="component" value="Unassembled WGS sequence"/>
</dbReference>
<organism evidence="1 2">
    <name type="scientific">Lyophyllum shimeji</name>
    <name type="common">Hon-shimeji</name>
    <name type="synonym">Tricholoma shimeji</name>
    <dbReference type="NCBI Taxonomy" id="47721"/>
    <lineage>
        <taxon>Eukaryota</taxon>
        <taxon>Fungi</taxon>
        <taxon>Dikarya</taxon>
        <taxon>Basidiomycota</taxon>
        <taxon>Agaricomycotina</taxon>
        <taxon>Agaricomycetes</taxon>
        <taxon>Agaricomycetidae</taxon>
        <taxon>Agaricales</taxon>
        <taxon>Tricholomatineae</taxon>
        <taxon>Lyophyllaceae</taxon>
        <taxon>Lyophyllum</taxon>
    </lineage>
</organism>
<sequence>MSDLGPIFNACCRLRTIRSRFDLRMQPNMDSSHRRKTMHLRIRLTLLATFSTIWRALALHSTFLPDPLSSRDFSECRTKINNAQHFRFHDSQ</sequence>
<gene>
    <name evidence="1" type="ORF">LshimejAT787_1300860</name>
</gene>
<accession>A0A9P3PUJ6</accession>
<evidence type="ECO:0000313" key="1">
    <source>
        <dbReference type="EMBL" id="GLB43185.1"/>
    </source>
</evidence>
<dbReference type="AlphaFoldDB" id="A0A9P3PUJ6"/>
<reference evidence="1" key="1">
    <citation type="submission" date="2022-07" db="EMBL/GenBank/DDBJ databases">
        <title>The genome of Lyophyllum shimeji provides insight into the initial evolution of ectomycorrhizal fungal genome.</title>
        <authorList>
            <person name="Kobayashi Y."/>
            <person name="Shibata T."/>
            <person name="Hirakawa H."/>
            <person name="Shigenobu S."/>
            <person name="Nishiyama T."/>
            <person name="Yamada A."/>
            <person name="Hasebe M."/>
            <person name="Kawaguchi M."/>
        </authorList>
    </citation>
    <scope>NUCLEOTIDE SEQUENCE</scope>
    <source>
        <strain evidence="1">AT787</strain>
    </source>
</reference>
<evidence type="ECO:0000313" key="2">
    <source>
        <dbReference type="Proteomes" id="UP001063166"/>
    </source>
</evidence>
<dbReference type="EMBL" id="BRPK01000013">
    <property type="protein sequence ID" value="GLB43185.1"/>
    <property type="molecule type" value="Genomic_DNA"/>
</dbReference>
<proteinExistence type="predicted"/>
<comment type="caution">
    <text evidence="1">The sequence shown here is derived from an EMBL/GenBank/DDBJ whole genome shotgun (WGS) entry which is preliminary data.</text>
</comment>
<keyword evidence="2" id="KW-1185">Reference proteome</keyword>